<feature type="transmembrane region" description="Helical" evidence="2">
    <location>
        <begin position="417"/>
        <end position="435"/>
    </location>
</feature>
<dbReference type="InterPro" id="IPR011621">
    <property type="entry name" value="Metal-dep_PHydrolase_7TM_intra"/>
</dbReference>
<dbReference type="InterPro" id="IPR003607">
    <property type="entry name" value="HD/PDEase_dom"/>
</dbReference>
<dbReference type="Pfam" id="PF07698">
    <property type="entry name" value="7TM-7TMR_HD"/>
    <property type="match status" value="1"/>
</dbReference>
<dbReference type="InterPro" id="IPR052722">
    <property type="entry name" value="PgpH_phosphodiesterase"/>
</dbReference>
<dbReference type="Gene3D" id="1.10.3210.10">
    <property type="entry name" value="Hypothetical protein af1432"/>
    <property type="match status" value="1"/>
</dbReference>
<dbReference type="CDD" id="cd00077">
    <property type="entry name" value="HDc"/>
    <property type="match status" value="1"/>
</dbReference>
<keyword evidence="2" id="KW-0472">Membrane</keyword>
<dbReference type="Pfam" id="PF07697">
    <property type="entry name" value="7TMR-HDED"/>
    <property type="match status" value="1"/>
</dbReference>
<keyword evidence="1" id="KW-0175">Coiled coil</keyword>
<comment type="caution">
    <text evidence="4">The sequence shown here is derived from an EMBL/GenBank/DDBJ whole genome shotgun (WGS) entry which is preliminary data.</text>
</comment>
<dbReference type="NCBIfam" id="TIGR00277">
    <property type="entry name" value="HDIG"/>
    <property type="match status" value="1"/>
</dbReference>
<dbReference type="PANTHER" id="PTHR36442:SF1">
    <property type="entry name" value="CYCLIC-DI-AMP PHOSPHODIESTERASE PGPH"/>
    <property type="match status" value="1"/>
</dbReference>
<evidence type="ECO:0000259" key="3">
    <source>
        <dbReference type="SMART" id="SM00471"/>
    </source>
</evidence>
<dbReference type="PANTHER" id="PTHR36442">
    <property type="entry name" value="CYCLIC-DI-AMP PHOSPHODIESTERASE PGPH"/>
    <property type="match status" value="1"/>
</dbReference>
<dbReference type="RefSeq" id="WP_342302622.1">
    <property type="nucleotide sequence ID" value="NZ_JBCEWA010000002.1"/>
</dbReference>
<dbReference type="SMART" id="SM00471">
    <property type="entry name" value="HDc"/>
    <property type="match status" value="1"/>
</dbReference>
<feature type="transmembrane region" description="Helical" evidence="2">
    <location>
        <begin position="12"/>
        <end position="32"/>
    </location>
</feature>
<evidence type="ECO:0000256" key="1">
    <source>
        <dbReference type="SAM" id="Coils"/>
    </source>
</evidence>
<feature type="transmembrane region" description="Helical" evidence="2">
    <location>
        <begin position="281"/>
        <end position="301"/>
    </location>
</feature>
<name>A0ABU9LI28_9BACL</name>
<feature type="coiled-coil region" evidence="1">
    <location>
        <begin position="118"/>
        <end position="173"/>
    </location>
</feature>
<feature type="transmembrane region" description="Helical" evidence="2">
    <location>
        <begin position="339"/>
        <end position="357"/>
    </location>
</feature>
<reference evidence="4 5" key="1">
    <citation type="submission" date="2024-04" db="EMBL/GenBank/DDBJ databases">
        <authorList>
            <person name="Wu Y.S."/>
            <person name="Zhang L."/>
        </authorList>
    </citation>
    <scope>NUCLEOTIDE SEQUENCE [LARGE SCALE GENOMIC DNA]</scope>
    <source>
        <strain evidence="4 5">KG-01</strain>
    </source>
</reference>
<keyword evidence="2" id="KW-1133">Transmembrane helix</keyword>
<evidence type="ECO:0000313" key="5">
    <source>
        <dbReference type="Proteomes" id="UP001398420"/>
    </source>
</evidence>
<feature type="transmembrane region" description="Helical" evidence="2">
    <location>
        <begin position="447"/>
        <end position="470"/>
    </location>
</feature>
<proteinExistence type="predicted"/>
<keyword evidence="5" id="KW-1185">Reference proteome</keyword>
<evidence type="ECO:0000256" key="2">
    <source>
        <dbReference type="SAM" id="Phobius"/>
    </source>
</evidence>
<dbReference type="InterPro" id="IPR006675">
    <property type="entry name" value="HDIG_dom"/>
</dbReference>
<dbReference type="InterPro" id="IPR006674">
    <property type="entry name" value="HD_domain"/>
</dbReference>
<feature type="domain" description="HD/PDEase" evidence="3">
    <location>
        <begin position="499"/>
        <end position="654"/>
    </location>
</feature>
<dbReference type="InterPro" id="IPR011624">
    <property type="entry name" value="Metal-dep_PHydrolase_7TM_extra"/>
</dbReference>
<organism evidence="4 5">
    <name type="scientific">Kurthia gibsonii</name>
    <dbReference type="NCBI Taxonomy" id="33946"/>
    <lineage>
        <taxon>Bacteria</taxon>
        <taxon>Bacillati</taxon>
        <taxon>Bacillota</taxon>
        <taxon>Bacilli</taxon>
        <taxon>Bacillales</taxon>
        <taxon>Caryophanaceae</taxon>
        <taxon>Kurthia</taxon>
    </lineage>
</organism>
<dbReference type="SUPFAM" id="SSF109604">
    <property type="entry name" value="HD-domain/PDEase-like"/>
    <property type="match status" value="1"/>
</dbReference>
<accession>A0ABU9LI28</accession>
<dbReference type="EMBL" id="JBCEWA010000002">
    <property type="protein sequence ID" value="MEL5987242.1"/>
    <property type="molecule type" value="Genomic_DNA"/>
</dbReference>
<feature type="transmembrane region" description="Helical" evidence="2">
    <location>
        <begin position="362"/>
        <end position="379"/>
    </location>
</feature>
<keyword evidence="2" id="KW-0812">Transmembrane</keyword>
<sequence>MSKFIEKITKIVRFPLLLAGILILTGFFQYLLMMKDVRGEHYDLKLFQVSPDTIRSVKTVEDTEKTEKEREEAASEVEPVYTYSEEKGKNTISMLNTLFDDLIDRQKKVADTKEKERSKVLNEQIKSMQSDLAKITDNENKIELNEADLKLLLTSSESELKTAQQDLVKAVERQMSSPIREDRLMEARASVERTIRYSSTFPSKLQGVGIRIGRAALVVNETKDEKATKERMDLARASVDPTKILQGQIIVQEGQVIDRNIYRQLQLTGLLSDDASIKPKLGLGILILLQMLFFYASFAANKRKADTEKTRDVLITSLIYLLSIILMQILNLIDGEFDVIVGFLFPAAVAPLLLRILVSERAAILATIMLGLSAGVIFQEGYSTVIQMELALYMIISGLASVVFTRRIENRSKILTASFQVAGINVLFIAFYLLLTQSNYTWNELSFYLIAALFSAILSGALAIGSLPFIESGFGIISSFRLIELSNPNHPLLKKILMEAPGTYHHSLMVANLAEAACEAIGANGLLARVGCYYHDIGKTRRPGFFVENQMNGFNPHDQLPPDASSDIIIAHVEDGVKILEKHKMPREIIDVAQQHHGTTLVKFFYYKAKELDEKVEEEQFRYSGPKPQSKENAIICIADSVEAAVRSMKEPSAEKIRDLVHAIAQDKLMDGQLDECDLSIKELKIIEKVFCETLNGTFHSRIEYPKQDKA</sequence>
<gene>
    <name evidence="4" type="ORF">AAF454_02235</name>
</gene>
<dbReference type="Proteomes" id="UP001398420">
    <property type="component" value="Unassembled WGS sequence"/>
</dbReference>
<protein>
    <submittedName>
        <fullName evidence="4">HD family phosphohydrolase</fullName>
    </submittedName>
</protein>
<evidence type="ECO:0000313" key="4">
    <source>
        <dbReference type="EMBL" id="MEL5987242.1"/>
    </source>
</evidence>
<dbReference type="Pfam" id="PF01966">
    <property type="entry name" value="HD"/>
    <property type="match status" value="1"/>
</dbReference>
<feature type="transmembrane region" description="Helical" evidence="2">
    <location>
        <begin position="313"/>
        <end position="333"/>
    </location>
</feature>